<evidence type="ECO:0000313" key="18">
    <source>
        <dbReference type="Proteomes" id="UP000440004"/>
    </source>
</evidence>
<dbReference type="EC" id="3.6.1.31" evidence="15"/>
<proteinExistence type="inferred from homology"/>
<dbReference type="InterPro" id="IPR021130">
    <property type="entry name" value="PRib-ATP_PPHydrolase-like"/>
</dbReference>
<dbReference type="EMBL" id="WHNX01000007">
    <property type="protein sequence ID" value="MPW25353.1"/>
    <property type="molecule type" value="Genomic_DNA"/>
</dbReference>
<evidence type="ECO:0000256" key="8">
    <source>
        <dbReference type="ARBA" id="ARBA00022490"/>
    </source>
</evidence>
<dbReference type="NCBIfam" id="NF000768">
    <property type="entry name" value="PRK00051.1"/>
    <property type="match status" value="1"/>
</dbReference>
<feature type="region of interest" description="Phosphoribosyl-ATP pyrophosphohydrolase" evidence="15">
    <location>
        <begin position="120"/>
        <end position="208"/>
    </location>
</feature>
<dbReference type="PANTHER" id="PTHR42945:SF9">
    <property type="entry name" value="HISTIDINE BIOSYNTHESIS BIFUNCTIONAL PROTEIN HISIE"/>
    <property type="match status" value="1"/>
</dbReference>
<comment type="subcellular location">
    <subcellularLocation>
        <location evidence="3 15">Cytoplasm</location>
    </subcellularLocation>
</comment>
<dbReference type="NCBIfam" id="TIGR03188">
    <property type="entry name" value="histidine_hisI"/>
    <property type="match status" value="1"/>
</dbReference>
<dbReference type="FunFam" id="3.10.20.810:FF:000001">
    <property type="entry name" value="Histidine biosynthesis bifunctional protein HisIE"/>
    <property type="match status" value="1"/>
</dbReference>
<dbReference type="NCBIfam" id="NF002747">
    <property type="entry name" value="PRK02759.1"/>
    <property type="match status" value="1"/>
</dbReference>
<evidence type="ECO:0000256" key="12">
    <source>
        <dbReference type="ARBA" id="ARBA00022840"/>
    </source>
</evidence>
<dbReference type="SUPFAM" id="SSF141734">
    <property type="entry name" value="HisI-like"/>
    <property type="match status" value="1"/>
</dbReference>
<evidence type="ECO:0000256" key="5">
    <source>
        <dbReference type="ARBA" id="ARBA00005204"/>
    </source>
</evidence>
<comment type="caution">
    <text evidence="17">The sequence shown here is derived from an EMBL/GenBank/DDBJ whole genome shotgun (WGS) entry which is preliminary data.</text>
</comment>
<comment type="similarity">
    <text evidence="7 15">In the N-terminal section; belongs to the PRA-CH family.</text>
</comment>
<gene>
    <name evidence="15" type="primary">hisI</name>
    <name evidence="15" type="synonym">hisIE</name>
    <name evidence="17" type="ORF">GC105_06090</name>
</gene>
<comment type="similarity">
    <text evidence="6 15">In the C-terminal section; belongs to the PRA-PH family.</text>
</comment>
<dbReference type="HAMAP" id="MF_01020">
    <property type="entry name" value="HisE"/>
    <property type="match status" value="1"/>
</dbReference>
<dbReference type="Pfam" id="PF01503">
    <property type="entry name" value="PRA-PH"/>
    <property type="match status" value="1"/>
</dbReference>
<comment type="pathway">
    <text evidence="5 15">Amino-acid biosynthesis; L-histidine biosynthesis; L-histidine from 5-phospho-alpha-D-ribose 1-diphosphate: step 2/9.</text>
</comment>
<keyword evidence="10 15" id="KW-0547">Nucleotide-binding</keyword>
<dbReference type="UniPathway" id="UPA00031">
    <property type="reaction ID" value="UER00007"/>
</dbReference>
<dbReference type="CDD" id="cd11534">
    <property type="entry name" value="NTP-PPase_HisIE_like"/>
    <property type="match status" value="1"/>
</dbReference>
<dbReference type="GO" id="GO:0005737">
    <property type="term" value="C:cytoplasm"/>
    <property type="evidence" value="ECO:0007669"/>
    <property type="project" value="UniProtKB-SubCell"/>
</dbReference>
<dbReference type="GO" id="GO:0000105">
    <property type="term" value="P:L-histidine biosynthetic process"/>
    <property type="evidence" value="ECO:0007669"/>
    <property type="project" value="UniProtKB-UniRule"/>
</dbReference>
<evidence type="ECO:0000256" key="9">
    <source>
        <dbReference type="ARBA" id="ARBA00022605"/>
    </source>
</evidence>
<feature type="region of interest" description="Phosphoribosyl-AMP cyclohydrolase" evidence="15">
    <location>
        <begin position="1"/>
        <end position="119"/>
    </location>
</feature>
<dbReference type="EC" id="3.5.4.19" evidence="15"/>
<evidence type="ECO:0000256" key="10">
    <source>
        <dbReference type="ARBA" id="ARBA00022741"/>
    </source>
</evidence>
<dbReference type="AlphaFoldDB" id="A0A6A7K8E1"/>
<accession>A0A6A7K8E1</accession>
<keyword evidence="14 15" id="KW-0511">Multifunctional enzyme</keyword>
<evidence type="ECO:0000256" key="3">
    <source>
        <dbReference type="ARBA" id="ARBA00004496"/>
    </source>
</evidence>
<dbReference type="HAMAP" id="MF_01019">
    <property type="entry name" value="HisIE"/>
    <property type="match status" value="1"/>
</dbReference>
<protein>
    <recommendedName>
        <fullName evidence="15">Histidine biosynthesis bifunctional protein HisIE</fullName>
    </recommendedName>
    <domain>
        <recommendedName>
            <fullName evidence="15">Phosphoribosyl-AMP cyclohydrolase</fullName>
            <shortName evidence="15">PRA-CH</shortName>
            <ecNumber evidence="15">3.5.4.19</ecNumber>
        </recommendedName>
    </domain>
    <domain>
        <recommendedName>
            <fullName evidence="15">Phosphoribosyl-ATP pyrophosphatase</fullName>
            <shortName evidence="15">PRA-PH</shortName>
            <ecNumber evidence="15">3.6.1.31</ecNumber>
        </recommendedName>
    </domain>
</protein>
<keyword evidence="13 15" id="KW-0368">Histidine biosynthesis</keyword>
<comment type="pathway">
    <text evidence="4 15">Amino-acid biosynthesis; L-histidine biosynthesis; L-histidine from 5-phospho-alpha-D-ribose 1-diphosphate: step 3/9.</text>
</comment>
<keyword evidence="12 15" id="KW-0067">ATP-binding</keyword>
<evidence type="ECO:0000259" key="16">
    <source>
        <dbReference type="Pfam" id="PF01502"/>
    </source>
</evidence>
<evidence type="ECO:0000256" key="13">
    <source>
        <dbReference type="ARBA" id="ARBA00023102"/>
    </source>
</evidence>
<dbReference type="InterPro" id="IPR038019">
    <property type="entry name" value="PRib_AMP_CycHydrolase_sf"/>
</dbReference>
<evidence type="ECO:0000256" key="6">
    <source>
        <dbReference type="ARBA" id="ARBA00007731"/>
    </source>
</evidence>
<dbReference type="InterPro" id="IPR023019">
    <property type="entry name" value="His_synth_HisIE"/>
</dbReference>
<reference evidence="17 18" key="1">
    <citation type="submission" date="2019-10" db="EMBL/GenBank/DDBJ databases">
        <title>Alkalibaculum tamaniensis sp.nov., a new alkaliphilic acetogen, isolated on methoxylated aromatics from a mud volcano.</title>
        <authorList>
            <person name="Khomyakova M.A."/>
            <person name="Merkel A.Y."/>
            <person name="Bonch-Osmolovskaya E.A."/>
            <person name="Slobodkin A.I."/>
        </authorList>
    </citation>
    <scope>NUCLEOTIDE SEQUENCE [LARGE SCALE GENOMIC DNA]</scope>
    <source>
        <strain evidence="17 18">M08DMB</strain>
    </source>
</reference>
<evidence type="ECO:0000256" key="1">
    <source>
        <dbReference type="ARBA" id="ARBA00000024"/>
    </source>
</evidence>
<comment type="catalytic activity">
    <reaction evidence="2 15">
        <text>1-(5-phospho-beta-D-ribosyl)-ATP + H2O = 1-(5-phospho-beta-D-ribosyl)-5'-AMP + diphosphate + H(+)</text>
        <dbReference type="Rhea" id="RHEA:22828"/>
        <dbReference type="ChEBI" id="CHEBI:15377"/>
        <dbReference type="ChEBI" id="CHEBI:15378"/>
        <dbReference type="ChEBI" id="CHEBI:33019"/>
        <dbReference type="ChEBI" id="CHEBI:59457"/>
        <dbReference type="ChEBI" id="CHEBI:73183"/>
        <dbReference type="EC" id="3.6.1.31"/>
    </reaction>
</comment>
<comment type="catalytic activity">
    <reaction evidence="1 15">
        <text>1-(5-phospho-beta-D-ribosyl)-5'-AMP + H2O = 1-(5-phospho-beta-D-ribosyl)-5-[(5-phospho-beta-D-ribosylamino)methylideneamino]imidazole-4-carboxamide</text>
        <dbReference type="Rhea" id="RHEA:20049"/>
        <dbReference type="ChEBI" id="CHEBI:15377"/>
        <dbReference type="ChEBI" id="CHEBI:58435"/>
        <dbReference type="ChEBI" id="CHEBI:59457"/>
        <dbReference type="EC" id="3.5.4.19"/>
    </reaction>
</comment>
<evidence type="ECO:0000256" key="2">
    <source>
        <dbReference type="ARBA" id="ARBA00001460"/>
    </source>
</evidence>
<evidence type="ECO:0000313" key="17">
    <source>
        <dbReference type="EMBL" id="MPW25353.1"/>
    </source>
</evidence>
<dbReference type="SUPFAM" id="SSF101386">
    <property type="entry name" value="all-alpha NTP pyrophosphatases"/>
    <property type="match status" value="1"/>
</dbReference>
<keyword evidence="9 15" id="KW-0028">Amino-acid biosynthesis</keyword>
<dbReference type="GO" id="GO:0004636">
    <property type="term" value="F:phosphoribosyl-ATP diphosphatase activity"/>
    <property type="evidence" value="ECO:0007669"/>
    <property type="project" value="UniProtKB-UniRule"/>
</dbReference>
<dbReference type="InterPro" id="IPR002496">
    <property type="entry name" value="PRib_AMP_CycHydrolase_dom"/>
</dbReference>
<dbReference type="Gene3D" id="1.10.287.1080">
    <property type="entry name" value="MazG-like"/>
    <property type="match status" value="1"/>
</dbReference>
<evidence type="ECO:0000256" key="7">
    <source>
        <dbReference type="ARBA" id="ARBA00008299"/>
    </source>
</evidence>
<name>A0A6A7K8E1_9FIRM</name>
<dbReference type="InterPro" id="IPR008179">
    <property type="entry name" value="HisE"/>
</dbReference>
<dbReference type="Proteomes" id="UP000440004">
    <property type="component" value="Unassembled WGS sequence"/>
</dbReference>
<dbReference type="Pfam" id="PF01502">
    <property type="entry name" value="PRA-CH"/>
    <property type="match status" value="1"/>
</dbReference>
<dbReference type="InterPro" id="IPR026660">
    <property type="entry name" value="PRA-CH"/>
</dbReference>
<evidence type="ECO:0000256" key="11">
    <source>
        <dbReference type="ARBA" id="ARBA00022801"/>
    </source>
</evidence>
<organism evidence="17 18">
    <name type="scientific">Alkalibaculum sporogenes</name>
    <dbReference type="NCBI Taxonomy" id="2655001"/>
    <lineage>
        <taxon>Bacteria</taxon>
        <taxon>Bacillati</taxon>
        <taxon>Bacillota</taxon>
        <taxon>Clostridia</taxon>
        <taxon>Eubacteriales</taxon>
        <taxon>Eubacteriaceae</taxon>
        <taxon>Alkalibaculum</taxon>
    </lineage>
</organism>
<feature type="domain" description="Phosphoribosyl-AMP cyclohydrolase" evidence="16">
    <location>
        <begin position="29"/>
        <end position="102"/>
    </location>
</feature>
<dbReference type="GO" id="GO:0004635">
    <property type="term" value="F:phosphoribosyl-AMP cyclohydrolase activity"/>
    <property type="evidence" value="ECO:0007669"/>
    <property type="project" value="UniProtKB-UniRule"/>
</dbReference>
<sequence length="208" mass="23871">MIELSKLKYNENGLLPAIIQDDFTNEVLMLAYMNEESLQKTISTKKTWFYSRSRKKLWNKGETSGNFQQVKSIKYDCDADTLLIKVKPTGPSCHTGENSCFYTSILESSDGITTNSSQILDDLYKIIVQRKEEPQEGSYTNYLFNSGIDKILKKVGEENAETIIAAKNNSKEELIYETSDLFYHLLVLLVNQGVTLEDIYLELQKRHK</sequence>
<dbReference type="Gene3D" id="3.10.20.810">
    <property type="entry name" value="Phosphoribosyl-AMP cyclohydrolase"/>
    <property type="match status" value="1"/>
</dbReference>
<keyword evidence="18" id="KW-1185">Reference proteome</keyword>
<evidence type="ECO:0000256" key="4">
    <source>
        <dbReference type="ARBA" id="ARBA00005169"/>
    </source>
</evidence>
<evidence type="ECO:0000256" key="14">
    <source>
        <dbReference type="ARBA" id="ARBA00023268"/>
    </source>
</evidence>
<dbReference type="HAMAP" id="MF_01021">
    <property type="entry name" value="HisI"/>
    <property type="match status" value="1"/>
</dbReference>
<dbReference type="PANTHER" id="PTHR42945">
    <property type="entry name" value="HISTIDINE BIOSYNTHESIS BIFUNCTIONAL PROTEIN"/>
    <property type="match status" value="1"/>
</dbReference>
<dbReference type="GO" id="GO:0005524">
    <property type="term" value="F:ATP binding"/>
    <property type="evidence" value="ECO:0007669"/>
    <property type="project" value="UniProtKB-KW"/>
</dbReference>
<evidence type="ECO:0000256" key="15">
    <source>
        <dbReference type="HAMAP-Rule" id="MF_01019"/>
    </source>
</evidence>
<keyword evidence="11 15" id="KW-0378">Hydrolase</keyword>
<keyword evidence="8 15" id="KW-0963">Cytoplasm</keyword>
<dbReference type="FunFam" id="1.10.287.1080:FF:000002">
    <property type="entry name" value="Histidine biosynthesis bifunctional protein HisIE"/>
    <property type="match status" value="1"/>
</dbReference>